<dbReference type="Proteomes" id="UP000003231">
    <property type="component" value="Unassembled WGS sequence"/>
</dbReference>
<evidence type="ECO:0000313" key="1">
    <source>
        <dbReference type="EMBL" id="EIR24899.1"/>
    </source>
</evidence>
<dbReference type="EMBL" id="AKRT01000066">
    <property type="protein sequence ID" value="EIR24899.1"/>
    <property type="molecule type" value="Genomic_DNA"/>
</dbReference>
<feature type="non-terminal residue" evidence="1">
    <location>
        <position position="16"/>
    </location>
</feature>
<proteinExistence type="predicted"/>
<accession>A0AB72ZPN8</accession>
<dbReference type="AlphaFoldDB" id="A0AB72ZPN8"/>
<gene>
    <name evidence="1" type="ORF">YPPY08_0261</name>
</gene>
<organism evidence="1 2">
    <name type="scientific">Yersinia pestis PY-08</name>
    <dbReference type="NCBI Taxonomy" id="992134"/>
    <lineage>
        <taxon>Bacteria</taxon>
        <taxon>Pseudomonadati</taxon>
        <taxon>Pseudomonadota</taxon>
        <taxon>Gammaproteobacteria</taxon>
        <taxon>Enterobacterales</taxon>
        <taxon>Yersiniaceae</taxon>
        <taxon>Yersinia</taxon>
    </lineage>
</organism>
<reference evidence="1 2" key="1">
    <citation type="submission" date="2012-05" db="EMBL/GenBank/DDBJ databases">
        <title>Genome sequence of Yersinia Pestis PY-08.</title>
        <authorList>
            <person name="Santana-Cruz I."/>
            <person name="Sengamalay N."/>
            <person name="McCracken C."/>
            <person name="Daugherty S.C."/>
            <person name="Maroo A."/>
            <person name="Vara P.G."/>
            <person name="Tallon L.J."/>
            <person name="Sadzewicz L."/>
            <person name="Vinetz J.M."/>
            <person name="Cespedes Zambrano M.J."/>
            <person name="Fraser-Liggett C.M."/>
            <person name="Tettelin H."/>
        </authorList>
    </citation>
    <scope>NUCLEOTIDE SEQUENCE [LARGE SCALE GENOMIC DNA]</scope>
    <source>
        <strain evidence="1 2">PY-08</strain>
    </source>
</reference>
<protein>
    <submittedName>
        <fullName evidence="1">Uncharacterized protein</fullName>
    </submittedName>
</protein>
<sequence>MCLPSDFRDKADLQAG</sequence>
<comment type="caution">
    <text evidence="1">The sequence shown here is derived from an EMBL/GenBank/DDBJ whole genome shotgun (WGS) entry which is preliminary data.</text>
</comment>
<evidence type="ECO:0000313" key="2">
    <source>
        <dbReference type="Proteomes" id="UP000003231"/>
    </source>
</evidence>
<name>A0AB72ZPN8_YERPE</name>